<dbReference type="Gene3D" id="3.10.180.10">
    <property type="entry name" value="2,3-Dihydroxybiphenyl 1,2-Dioxygenase, domain 1"/>
    <property type="match status" value="1"/>
</dbReference>
<evidence type="ECO:0000259" key="9">
    <source>
        <dbReference type="PROSITE" id="PS51819"/>
    </source>
</evidence>
<evidence type="ECO:0000256" key="7">
    <source>
        <dbReference type="ARBA" id="ARBA00023004"/>
    </source>
</evidence>
<keyword evidence="7 8" id="KW-0408">Iron</keyword>
<evidence type="ECO:0000256" key="3">
    <source>
        <dbReference type="ARBA" id="ARBA00022723"/>
    </source>
</evidence>
<dbReference type="PROSITE" id="PS51819">
    <property type="entry name" value="VOC"/>
    <property type="match status" value="1"/>
</dbReference>
<keyword evidence="6 8" id="KW-0560">Oxidoreductase</keyword>
<dbReference type="GO" id="GO:0051213">
    <property type="term" value="F:dioxygenase activity"/>
    <property type="evidence" value="ECO:0007669"/>
    <property type="project" value="UniProtKB-KW"/>
</dbReference>
<organism evidence="10 11">
    <name type="scientific">Acrocarpospora macrocephala</name>
    <dbReference type="NCBI Taxonomy" id="150177"/>
    <lineage>
        <taxon>Bacteria</taxon>
        <taxon>Bacillati</taxon>
        <taxon>Actinomycetota</taxon>
        <taxon>Actinomycetes</taxon>
        <taxon>Streptosporangiales</taxon>
        <taxon>Streptosporangiaceae</taxon>
        <taxon>Acrocarpospora</taxon>
    </lineage>
</organism>
<dbReference type="EMBL" id="BLAE01000083">
    <property type="protein sequence ID" value="GES15769.1"/>
    <property type="molecule type" value="Genomic_DNA"/>
</dbReference>
<dbReference type="Proteomes" id="UP000331127">
    <property type="component" value="Unassembled WGS sequence"/>
</dbReference>
<evidence type="ECO:0000313" key="10">
    <source>
        <dbReference type="EMBL" id="GES15769.1"/>
    </source>
</evidence>
<comment type="cofactor">
    <cofactor evidence="1 8">
        <name>Fe(2+)</name>
        <dbReference type="ChEBI" id="CHEBI:29033"/>
    </cofactor>
</comment>
<keyword evidence="5 8" id="KW-0223">Dioxygenase</keyword>
<keyword evidence="3" id="KW-0479">Metal-binding</keyword>
<evidence type="ECO:0000256" key="4">
    <source>
        <dbReference type="ARBA" id="ARBA00022797"/>
    </source>
</evidence>
<sequence>MTATPKFAHVVLQTNRVAEMRDWYRTVLGADVVYENPGMCFLTFDEEHHRIALVGSPAEPWVERTPFTVGLQHSAFTFPSLETLLEKFDDLRAAGIEPQVPIQHGVTTSLYYRDPDGNTVELQIDNFAQPEDATAYMTGAEYGADPVGPSFDPRKMAEALRAGTSPAELTTRSWAVHAGPPYAEPMARLFAPA</sequence>
<dbReference type="Pfam" id="PF00903">
    <property type="entry name" value="Glyoxalase"/>
    <property type="match status" value="1"/>
</dbReference>
<feature type="domain" description="VOC" evidence="9">
    <location>
        <begin position="6"/>
        <end position="125"/>
    </location>
</feature>
<gene>
    <name evidence="10" type="ORF">Amac_093670</name>
</gene>
<proteinExistence type="inferred from homology"/>
<evidence type="ECO:0000256" key="5">
    <source>
        <dbReference type="ARBA" id="ARBA00022964"/>
    </source>
</evidence>
<evidence type="ECO:0000256" key="6">
    <source>
        <dbReference type="ARBA" id="ARBA00023002"/>
    </source>
</evidence>
<dbReference type="OrthoDB" id="9804907at2"/>
<dbReference type="SUPFAM" id="SSF54593">
    <property type="entry name" value="Glyoxalase/Bleomycin resistance protein/Dihydroxybiphenyl dioxygenase"/>
    <property type="match status" value="1"/>
</dbReference>
<reference evidence="10 11" key="1">
    <citation type="submission" date="2019-10" db="EMBL/GenBank/DDBJ databases">
        <title>Whole genome shotgun sequence of Acrocarpospora macrocephala NBRC 16266.</title>
        <authorList>
            <person name="Ichikawa N."/>
            <person name="Kimura A."/>
            <person name="Kitahashi Y."/>
            <person name="Komaki H."/>
            <person name="Oguchi A."/>
        </authorList>
    </citation>
    <scope>NUCLEOTIDE SEQUENCE [LARGE SCALE GENOMIC DNA]</scope>
    <source>
        <strain evidence="10 11">NBRC 16266</strain>
    </source>
</reference>
<evidence type="ECO:0000256" key="1">
    <source>
        <dbReference type="ARBA" id="ARBA00001954"/>
    </source>
</evidence>
<dbReference type="InterPro" id="IPR037523">
    <property type="entry name" value="VOC_core"/>
</dbReference>
<name>A0A5M3X6J9_9ACTN</name>
<dbReference type="InterPro" id="IPR004360">
    <property type="entry name" value="Glyas_Fos-R_dOase_dom"/>
</dbReference>
<dbReference type="PROSITE" id="PS00082">
    <property type="entry name" value="EXTRADIOL_DIOXYGENAS"/>
    <property type="match status" value="1"/>
</dbReference>
<keyword evidence="4 8" id="KW-0058">Aromatic hydrocarbons catabolism</keyword>
<keyword evidence="11" id="KW-1185">Reference proteome</keyword>
<dbReference type="AlphaFoldDB" id="A0A5M3X6J9"/>
<evidence type="ECO:0000313" key="11">
    <source>
        <dbReference type="Proteomes" id="UP000331127"/>
    </source>
</evidence>
<protein>
    <submittedName>
        <fullName evidence="10">Putative biphenyl-2,3-diol 1,2-dioxygenase III</fullName>
    </submittedName>
</protein>
<dbReference type="InterPro" id="IPR029068">
    <property type="entry name" value="Glyas_Bleomycin-R_OHBP_Dase"/>
</dbReference>
<comment type="similarity">
    <text evidence="2 8">Belongs to the extradiol ring-cleavage dioxygenase family.</text>
</comment>
<dbReference type="RefSeq" id="WP_155360864.1">
    <property type="nucleotide sequence ID" value="NZ_BAAAHL010000078.1"/>
</dbReference>
<evidence type="ECO:0000256" key="2">
    <source>
        <dbReference type="ARBA" id="ARBA00008784"/>
    </source>
</evidence>
<dbReference type="GO" id="GO:0008198">
    <property type="term" value="F:ferrous iron binding"/>
    <property type="evidence" value="ECO:0007669"/>
    <property type="project" value="InterPro"/>
</dbReference>
<dbReference type="InterPro" id="IPR000486">
    <property type="entry name" value="Xdiol_ring_cleave_dOase_1/2"/>
</dbReference>
<comment type="caution">
    <text evidence="10">The sequence shown here is derived from an EMBL/GenBank/DDBJ whole genome shotgun (WGS) entry which is preliminary data.</text>
</comment>
<evidence type="ECO:0000256" key="8">
    <source>
        <dbReference type="RuleBase" id="RU000683"/>
    </source>
</evidence>
<accession>A0A5M3X6J9</accession>